<dbReference type="PANTHER" id="PTHR46889:SF4">
    <property type="entry name" value="TRANSPOSASE INSO FOR INSERTION SEQUENCE ELEMENT IS911B-RELATED"/>
    <property type="match status" value="1"/>
</dbReference>
<dbReference type="SUPFAM" id="SSF53098">
    <property type="entry name" value="Ribonuclease H-like"/>
    <property type="match status" value="1"/>
</dbReference>
<gene>
    <name evidence="2" type="ORF">HW450_04720</name>
</gene>
<sequence>MDSWILQGPQNGRCIASWILCSRYIVGFTIQTHESSAIASQLLEQIVKANDLNINTADIAIVHSDNGGPMTSENMQQTLASYNISQSLSRPSVLGDNAQRQSYHRVVKYHRLTDRHNLPKTIDEAMSLFSEIIDTYNTIDYHSGIGFYTPHMVYNDTAPTVAATRLAKKQAHYQQHPERYTKPPRIQLPPDAVTINQPKPQKLYTCE</sequence>
<organism evidence="2 3">
    <name type="scientific">Corynebacterium hindlerae</name>
    <dbReference type="NCBI Taxonomy" id="699041"/>
    <lineage>
        <taxon>Bacteria</taxon>
        <taxon>Bacillati</taxon>
        <taxon>Actinomycetota</taxon>
        <taxon>Actinomycetes</taxon>
        <taxon>Mycobacteriales</taxon>
        <taxon>Corynebacteriaceae</taxon>
        <taxon>Corynebacterium</taxon>
    </lineage>
</organism>
<dbReference type="InterPro" id="IPR001584">
    <property type="entry name" value="Integrase_cat-core"/>
</dbReference>
<dbReference type="GO" id="GO:0015074">
    <property type="term" value="P:DNA integration"/>
    <property type="evidence" value="ECO:0007669"/>
    <property type="project" value="InterPro"/>
</dbReference>
<dbReference type="GO" id="GO:0003676">
    <property type="term" value="F:nucleic acid binding"/>
    <property type="evidence" value="ECO:0007669"/>
    <property type="project" value="InterPro"/>
</dbReference>
<evidence type="ECO:0000313" key="3">
    <source>
        <dbReference type="Proteomes" id="UP000515570"/>
    </source>
</evidence>
<dbReference type="InterPro" id="IPR036397">
    <property type="entry name" value="RNaseH_sf"/>
</dbReference>
<name>A0A7G5FHD4_9CORY</name>
<dbReference type="AlphaFoldDB" id="A0A7G5FHD4"/>
<accession>A0A7G5FHD4</accession>
<evidence type="ECO:0000259" key="1">
    <source>
        <dbReference type="PROSITE" id="PS50994"/>
    </source>
</evidence>
<dbReference type="EMBL" id="CP059833">
    <property type="protein sequence ID" value="QMV86025.1"/>
    <property type="molecule type" value="Genomic_DNA"/>
</dbReference>
<dbReference type="PANTHER" id="PTHR46889">
    <property type="entry name" value="TRANSPOSASE INSF FOR INSERTION SEQUENCE IS3B-RELATED"/>
    <property type="match status" value="1"/>
</dbReference>
<dbReference type="RefSeq" id="WP_182386840.1">
    <property type="nucleotide sequence ID" value="NZ_CP059833.1"/>
</dbReference>
<dbReference type="PROSITE" id="PS50994">
    <property type="entry name" value="INTEGRASE"/>
    <property type="match status" value="1"/>
</dbReference>
<dbReference type="Gene3D" id="3.30.420.10">
    <property type="entry name" value="Ribonuclease H-like superfamily/Ribonuclease H"/>
    <property type="match status" value="1"/>
</dbReference>
<dbReference type="InterPro" id="IPR012337">
    <property type="entry name" value="RNaseH-like_sf"/>
</dbReference>
<dbReference type="InterPro" id="IPR050900">
    <property type="entry name" value="Transposase_IS3/IS150/IS904"/>
</dbReference>
<evidence type="ECO:0000313" key="2">
    <source>
        <dbReference type="EMBL" id="QMV86025.1"/>
    </source>
</evidence>
<reference evidence="2 3" key="1">
    <citation type="submission" date="2020-07" db="EMBL/GenBank/DDBJ databases">
        <title>non toxigenic Corynebacterium sp. nov from a clinical source.</title>
        <authorList>
            <person name="Bernier A.-M."/>
            <person name="Bernard K."/>
        </authorList>
    </citation>
    <scope>NUCLEOTIDE SEQUENCE [LARGE SCALE GENOMIC DNA]</scope>
    <source>
        <strain evidence="3">NML 93-0612</strain>
    </source>
</reference>
<keyword evidence="3" id="KW-1185">Reference proteome</keyword>
<dbReference type="Proteomes" id="UP000515570">
    <property type="component" value="Chromosome"/>
</dbReference>
<feature type="domain" description="Integrase catalytic" evidence="1">
    <location>
        <begin position="22"/>
        <end position="158"/>
    </location>
</feature>
<protein>
    <submittedName>
        <fullName evidence="2">Transposase family protein</fullName>
    </submittedName>
</protein>
<proteinExistence type="predicted"/>
<dbReference type="Pfam" id="PF00665">
    <property type="entry name" value="rve"/>
    <property type="match status" value="1"/>
</dbReference>